<dbReference type="EMBL" id="CP003007">
    <property type="protein sequence ID" value="AEO60991.1"/>
    <property type="molecule type" value="Genomic_DNA"/>
</dbReference>
<sequence>MTGNTPESRRYADAAFLALVRELSFLNTLDTADALQILSQSPYGSLGAVRHLTIYDGAWPRAASQGEWKRHPLILSRKWDPGAAQLAYRRYEQFLRQEASRTFGTDVQLFRTVLTHFPSLRELTLSHVHAWEMSYLNYAHFRNLMDSIWVIPSLETFVAKAMSRLLPVLGTCSRLQRLNVEGLLDARDLEPGRYDNIRHLCLNSVLAGEGLEGSIAKFLNSFPGLTALTIRTFLHGPIYYQRLPLNQICWFDLQFYEILGAWVPENELFDFTERHPLKRLTLKKVKFTRQILESFFSRVRELKPRPNIVCQGVQPSRNSQGGLMGSVESQSLLDSFLAHAEFPWPFSDPNEDIPMFSLLP</sequence>
<dbReference type="GeneID" id="11514451"/>
<dbReference type="HOGENOM" id="CLU_769829_0_0_1"/>
<dbReference type="Proteomes" id="UP000007322">
    <property type="component" value="Chromosome 6"/>
</dbReference>
<protein>
    <recommendedName>
        <fullName evidence="3">F-box domain-containing protein</fullName>
    </recommendedName>
</protein>
<dbReference type="KEGG" id="mtm:MYCTH_2130137"/>
<dbReference type="SUPFAM" id="SSF52047">
    <property type="entry name" value="RNI-like"/>
    <property type="match status" value="1"/>
</dbReference>
<evidence type="ECO:0008006" key="3">
    <source>
        <dbReference type="Google" id="ProtNLM"/>
    </source>
</evidence>
<evidence type="ECO:0000313" key="2">
    <source>
        <dbReference type="Proteomes" id="UP000007322"/>
    </source>
</evidence>
<dbReference type="AlphaFoldDB" id="G2QM11"/>
<dbReference type="RefSeq" id="XP_003666236.1">
    <property type="nucleotide sequence ID" value="XM_003666188.1"/>
</dbReference>
<keyword evidence="2" id="KW-1185">Reference proteome</keyword>
<proteinExistence type="predicted"/>
<reference evidence="1 2" key="1">
    <citation type="journal article" date="2011" name="Nat. Biotechnol.">
        <title>Comparative genomic analysis of the thermophilic biomass-degrading fungi Myceliophthora thermophila and Thielavia terrestris.</title>
        <authorList>
            <person name="Berka R.M."/>
            <person name="Grigoriev I.V."/>
            <person name="Otillar R."/>
            <person name="Salamov A."/>
            <person name="Grimwood J."/>
            <person name="Reid I."/>
            <person name="Ishmael N."/>
            <person name="John T."/>
            <person name="Darmond C."/>
            <person name="Moisan M.-C."/>
            <person name="Henrissat B."/>
            <person name="Coutinho P.M."/>
            <person name="Lombard V."/>
            <person name="Natvig D.O."/>
            <person name="Lindquist E."/>
            <person name="Schmutz J."/>
            <person name="Lucas S."/>
            <person name="Harris P."/>
            <person name="Powlowski J."/>
            <person name="Bellemare A."/>
            <person name="Taylor D."/>
            <person name="Butler G."/>
            <person name="de Vries R.P."/>
            <person name="Allijn I.E."/>
            <person name="van den Brink J."/>
            <person name="Ushinsky S."/>
            <person name="Storms R."/>
            <person name="Powell A.J."/>
            <person name="Paulsen I.T."/>
            <person name="Elbourne L.D.H."/>
            <person name="Baker S.E."/>
            <person name="Magnuson J."/>
            <person name="LaBoissiere S."/>
            <person name="Clutterbuck A.J."/>
            <person name="Martinez D."/>
            <person name="Wogulis M."/>
            <person name="de Leon A.L."/>
            <person name="Rey M.W."/>
            <person name="Tsang A."/>
        </authorList>
    </citation>
    <scope>NUCLEOTIDE SEQUENCE [LARGE SCALE GENOMIC DNA]</scope>
    <source>
        <strain evidence="2">ATCC 42464 / BCRC 31852 / DSM 1799</strain>
    </source>
</reference>
<dbReference type="VEuPathDB" id="FungiDB:MYCTH_2130137"/>
<organism evidence="1 2">
    <name type="scientific">Thermothelomyces thermophilus (strain ATCC 42464 / BCRC 31852 / DSM 1799)</name>
    <name type="common">Sporotrichum thermophile</name>
    <dbReference type="NCBI Taxonomy" id="573729"/>
    <lineage>
        <taxon>Eukaryota</taxon>
        <taxon>Fungi</taxon>
        <taxon>Dikarya</taxon>
        <taxon>Ascomycota</taxon>
        <taxon>Pezizomycotina</taxon>
        <taxon>Sordariomycetes</taxon>
        <taxon>Sordariomycetidae</taxon>
        <taxon>Sordariales</taxon>
        <taxon>Chaetomiaceae</taxon>
        <taxon>Thermothelomyces</taxon>
    </lineage>
</organism>
<gene>
    <name evidence="1" type="ORF">MYCTH_2130137</name>
</gene>
<dbReference type="OrthoDB" id="5221863at2759"/>
<dbReference type="eggNOG" id="ENOG502RQVY">
    <property type="taxonomic scope" value="Eukaryota"/>
</dbReference>
<accession>G2QM11</accession>
<evidence type="ECO:0000313" key="1">
    <source>
        <dbReference type="EMBL" id="AEO60991.1"/>
    </source>
</evidence>
<dbReference type="InParanoid" id="G2QM11"/>
<name>G2QM11_THET4</name>